<feature type="region of interest" description="Disordered" evidence="2">
    <location>
        <begin position="234"/>
        <end position="254"/>
    </location>
</feature>
<feature type="region of interest" description="Disordered" evidence="2">
    <location>
        <begin position="979"/>
        <end position="1059"/>
    </location>
</feature>
<dbReference type="EMBL" id="JABXXO010000011">
    <property type="protein sequence ID" value="KAF7763541.1"/>
    <property type="molecule type" value="Genomic_DNA"/>
</dbReference>
<feature type="compositionally biased region" description="Polar residues" evidence="2">
    <location>
        <begin position="830"/>
        <end position="862"/>
    </location>
</feature>
<protein>
    <recommendedName>
        <fullName evidence="5">PH domain-containing protein</fullName>
    </recommendedName>
</protein>
<reference evidence="3 4" key="1">
    <citation type="journal article" name="Sci. Rep.">
        <title>Telomere-to-telomere assembled and centromere annotated genomes of the two main subspecies of the button mushroom Agaricus bisporus reveal especially polymorphic chromosome ends.</title>
        <authorList>
            <person name="Sonnenberg A.S.M."/>
            <person name="Sedaghat-Telgerd N."/>
            <person name="Lavrijssen B."/>
            <person name="Ohm R.A."/>
            <person name="Hendrickx P.M."/>
            <person name="Scholtmeijer K."/>
            <person name="Baars J.J.P."/>
            <person name="van Peer A."/>
        </authorList>
    </citation>
    <scope>NUCLEOTIDE SEQUENCE [LARGE SCALE GENOMIC DNA]</scope>
    <source>
        <strain evidence="3 4">H119_p4</strain>
    </source>
</reference>
<feature type="compositionally biased region" description="Low complexity" evidence="2">
    <location>
        <begin position="337"/>
        <end position="351"/>
    </location>
</feature>
<feature type="compositionally biased region" description="Basic and acidic residues" evidence="2">
    <location>
        <begin position="133"/>
        <end position="152"/>
    </location>
</feature>
<dbReference type="InterPro" id="IPR011993">
    <property type="entry name" value="PH-like_dom_sf"/>
</dbReference>
<feature type="region of interest" description="Disordered" evidence="2">
    <location>
        <begin position="874"/>
        <end position="905"/>
    </location>
</feature>
<evidence type="ECO:0000313" key="4">
    <source>
        <dbReference type="Proteomes" id="UP000629468"/>
    </source>
</evidence>
<organism evidence="3 4">
    <name type="scientific">Agaricus bisporus var. burnettii</name>
    <dbReference type="NCBI Taxonomy" id="192524"/>
    <lineage>
        <taxon>Eukaryota</taxon>
        <taxon>Fungi</taxon>
        <taxon>Dikarya</taxon>
        <taxon>Basidiomycota</taxon>
        <taxon>Agaricomycotina</taxon>
        <taxon>Agaricomycetes</taxon>
        <taxon>Agaricomycetidae</taxon>
        <taxon>Agaricales</taxon>
        <taxon>Agaricineae</taxon>
        <taxon>Agaricaceae</taxon>
        <taxon>Agaricus</taxon>
    </lineage>
</organism>
<dbReference type="PANTHER" id="PTHR37283">
    <property type="entry name" value="PH DOMAIN-CONTAINING PROTEIN YHR131C"/>
    <property type="match status" value="1"/>
</dbReference>
<feature type="compositionally biased region" description="Polar residues" evidence="2">
    <location>
        <begin position="174"/>
        <end position="207"/>
    </location>
</feature>
<feature type="compositionally biased region" description="Basic and acidic residues" evidence="2">
    <location>
        <begin position="979"/>
        <end position="1032"/>
    </location>
</feature>
<feature type="region of interest" description="Disordered" evidence="2">
    <location>
        <begin position="812"/>
        <end position="862"/>
    </location>
</feature>
<accession>A0A8H7C5X9</accession>
<gene>
    <name evidence="3" type="ORF">Agabi119p4_8078</name>
</gene>
<dbReference type="PANTHER" id="PTHR37283:SF1">
    <property type="entry name" value="PH DOMAIN-CONTAINING PROTEIN YHR131C"/>
    <property type="match status" value="1"/>
</dbReference>
<evidence type="ECO:0008006" key="5">
    <source>
        <dbReference type="Google" id="ProtNLM"/>
    </source>
</evidence>
<feature type="compositionally biased region" description="Polar residues" evidence="2">
    <location>
        <begin position="352"/>
        <end position="364"/>
    </location>
</feature>
<feature type="compositionally biased region" description="Basic and acidic residues" evidence="2">
    <location>
        <begin position="465"/>
        <end position="474"/>
    </location>
</feature>
<sequence>MKQDKPDVMMFRFSCSPAATFSYPLCRLPATDHRLALHASRIVFSIESSSTMEERFGPQSAIHQRGTRTNKLLQGLSHIKGILRMPGRKIKDDGDLDKYPYSARMHSTRSNTTTKPFMSQPLLGLVHHASESSQHDGDFLKFTKRSPSREDIGIQNEKVPPSVPSVHDDLPPRTSIQNKNPDSLPPRSSSPQSMLRQSPGTTTSVSDGSRKSIDVPPSMVTPLSVQEVVSTTRAPSVTSAPSLSHKAQPVSKYPTTHCGGEHPNTVNPVQISNNCAIAKNGTLLNVKRSSPQLRLKSTNVPSTSTSAVAPLSSSQALPLTPSVKSAATRLISSFSVPPTTNETSTPSSSKPGTFSSMTTASTRINKPLPPMGGTLPKIAKEQPPKLTLAPLNHRLSFNIKTPTVTEAGLARLSPTIITRPPPLPILNLPTLKPRSDSLTQASTTFNNARGRIHGSGKVGEGGGVRSREDRERSLRKSLKSMPALPRKGSGWGVTGHEEADDYGDDSVDDDDDDDDENSRNDIASRSGFLAPDMAARSMRSSFASSTSTIASLDQLLPPSLSGRGKSNRDEEEETGAHSSGDSSYHSARSSAYPSPRPELAAISSVPRIKYPTPSRGYGEGRGHAAHSQLAASAPAPQASGIHNRPISYLKPSHVASDAQPSLPEVDAVRIDLSSVPPSSPSPTVIDVKGKGKARDQSASYFSSAFGSVVTGGTTPTTAALTNQAVAGAFDPYSYDADDPSNTPIATTVRNGFSYRGSGSNDMDVRVQGQKRLNKLNLRGSLSAMTNEVEPSPTGTVRQQYASYVSGTAGGNAKYGGEGGGEEGGGEHISEQNASTEGSHGSLSALRGQSHSHNSPTLISPLNSLSQNRSTFLSRHNTYHPSSRNPPNTSPASSFDLQTPKAGFSGTKHSIDYLSSMTTRRSTNFLNVGPGVDGGTNFKRPKMYERASRSMIDIHTLETKEKRRKLEDDARAEEERELMKLKQKKRNEEKRKKVWDEKAKTKEDEKSRDEDEKMKADDDTSSEAREREDRLGEPVKPPLASKNANAMASPTTEGPSGLTKRLSHLRRRRSMPMFDTSSEPPPYPSFTLIHTSPASRYVIMPRDDEGQEQLPSYSNHISLRAIMPRKLEFSSPGVQAKDRKWRRVMCVLEGTMLKVYNAPRGHAGVSAFGEWWEKQVGAGDVSLQPSHSEGVSNIQIETREARRAAEERREIERQIQRIIKMEGGEDVVGNAFGSVEDDVVIVERPREESNPVPTRTLKPSRSRSKLTQLLKPGKNHNRSKSDVHQSERTTQSPSPRPSLNIPRSSGTSTPASGGSLSPLPGSGSMRAPTPMSSSSQSIVESTSASGGTTTPTSTTAHSTFMRQQQQLAGMPSSTPGCLFTNREKPFLPDPDPADLVKVYSLQNAESGIGNDYLKRRNVIRLRLEGEQFLLQARDVTGVVEWIEALQAATNIALDLDERPMPRGPLFPRRRRRRVPGNSSSGANGSGTVTNVTSIANLPLPVATV</sequence>
<feature type="coiled-coil region" evidence="1">
    <location>
        <begin position="1193"/>
        <end position="1220"/>
    </location>
</feature>
<evidence type="ECO:0000313" key="3">
    <source>
        <dbReference type="EMBL" id="KAF7763541.1"/>
    </source>
</evidence>
<dbReference type="Gene3D" id="2.30.29.30">
    <property type="entry name" value="Pleckstrin-homology domain (PH domain)/Phosphotyrosine-binding domain (PTB)"/>
    <property type="match status" value="2"/>
</dbReference>
<name>A0A8H7C5X9_AGABI</name>
<feature type="region of interest" description="Disordered" evidence="2">
    <location>
        <begin position="133"/>
        <end position="219"/>
    </location>
</feature>
<feature type="region of interest" description="Disordered" evidence="2">
    <location>
        <begin position="444"/>
        <end position="645"/>
    </location>
</feature>
<feature type="compositionally biased region" description="Polar residues" evidence="2">
    <location>
        <begin position="874"/>
        <end position="896"/>
    </location>
</feature>
<feature type="compositionally biased region" description="Acidic residues" evidence="2">
    <location>
        <begin position="498"/>
        <end position="516"/>
    </location>
</feature>
<feature type="region of interest" description="Disordered" evidence="2">
    <location>
        <begin position="672"/>
        <end position="692"/>
    </location>
</feature>
<feature type="compositionally biased region" description="Low complexity" evidence="2">
    <location>
        <begin position="576"/>
        <end position="593"/>
    </location>
</feature>
<proteinExistence type="predicted"/>
<feature type="compositionally biased region" description="Low complexity" evidence="2">
    <location>
        <begin position="1303"/>
        <end position="1323"/>
    </location>
</feature>
<feature type="region of interest" description="Disordered" evidence="2">
    <location>
        <begin position="334"/>
        <end position="370"/>
    </location>
</feature>
<feature type="region of interest" description="Disordered" evidence="2">
    <location>
        <begin position="1241"/>
        <end position="1354"/>
    </location>
</feature>
<feature type="compositionally biased region" description="Polar residues" evidence="2">
    <location>
        <begin position="1041"/>
        <end position="1053"/>
    </location>
</feature>
<feature type="compositionally biased region" description="Gly residues" evidence="2">
    <location>
        <begin position="812"/>
        <end position="822"/>
    </location>
</feature>
<dbReference type="Proteomes" id="UP000629468">
    <property type="component" value="Unassembled WGS sequence"/>
</dbReference>
<feature type="compositionally biased region" description="Low complexity" evidence="2">
    <location>
        <begin position="625"/>
        <end position="638"/>
    </location>
</feature>
<feature type="compositionally biased region" description="Low complexity" evidence="2">
    <location>
        <begin position="1331"/>
        <end position="1354"/>
    </location>
</feature>
<evidence type="ECO:0000256" key="2">
    <source>
        <dbReference type="SAM" id="MobiDB-lite"/>
    </source>
</evidence>
<dbReference type="SUPFAM" id="SSF50729">
    <property type="entry name" value="PH domain-like"/>
    <property type="match status" value="1"/>
</dbReference>
<evidence type="ECO:0000256" key="1">
    <source>
        <dbReference type="SAM" id="Coils"/>
    </source>
</evidence>
<feature type="compositionally biased region" description="Low complexity" evidence="2">
    <location>
        <begin position="533"/>
        <end position="551"/>
    </location>
</feature>
<keyword evidence="1" id="KW-0175">Coiled coil</keyword>
<feature type="region of interest" description="Disordered" evidence="2">
    <location>
        <begin position="1460"/>
        <end position="1488"/>
    </location>
</feature>
<comment type="caution">
    <text evidence="3">The sequence shown here is derived from an EMBL/GenBank/DDBJ whole genome shotgun (WGS) entry which is preliminary data.</text>
</comment>
<feature type="compositionally biased region" description="Low complexity" evidence="2">
    <location>
        <begin position="1474"/>
        <end position="1485"/>
    </location>
</feature>